<reference evidence="17 18" key="1">
    <citation type="journal article" date="2019" name="Nat. Microbiol.">
        <title>Mediterranean grassland soil C-N compound turnover is dependent on rainfall and depth, and is mediated by genomically divergent microorganisms.</title>
        <authorList>
            <person name="Diamond S."/>
            <person name="Andeer P.F."/>
            <person name="Li Z."/>
            <person name="Crits-Christoph A."/>
            <person name="Burstein D."/>
            <person name="Anantharaman K."/>
            <person name="Lane K.R."/>
            <person name="Thomas B.C."/>
            <person name="Pan C."/>
            <person name="Northen T.R."/>
            <person name="Banfield J.F."/>
        </authorList>
    </citation>
    <scope>NUCLEOTIDE SEQUENCE [LARGE SCALE GENOMIC DNA]</scope>
    <source>
        <strain evidence="17">WS_1</strain>
    </source>
</reference>
<evidence type="ECO:0000256" key="10">
    <source>
        <dbReference type="ARBA" id="ARBA00061104"/>
    </source>
</evidence>
<evidence type="ECO:0000256" key="3">
    <source>
        <dbReference type="ARBA" id="ARBA00022741"/>
    </source>
</evidence>
<dbReference type="Gene3D" id="3.40.50.11180">
    <property type="match status" value="1"/>
</dbReference>
<dbReference type="GO" id="GO:0003678">
    <property type="term" value="F:DNA helicase activity"/>
    <property type="evidence" value="ECO:0007669"/>
    <property type="project" value="TreeGrafter"/>
</dbReference>
<dbReference type="GO" id="GO:0000716">
    <property type="term" value="P:transcription-coupled nucleotide-excision repair, DNA damage recognition"/>
    <property type="evidence" value="ECO:0007669"/>
    <property type="project" value="UniProtKB-UniRule"/>
</dbReference>
<keyword evidence="4 13" id="KW-0227">DNA damage</keyword>
<evidence type="ECO:0000256" key="13">
    <source>
        <dbReference type="HAMAP-Rule" id="MF_00969"/>
    </source>
</evidence>
<dbReference type="FunFam" id="3.40.50.300:FF:000546">
    <property type="entry name" value="Transcription-repair-coupling factor"/>
    <property type="match status" value="1"/>
</dbReference>
<dbReference type="SUPFAM" id="SSF52540">
    <property type="entry name" value="P-loop containing nucleoside triphosphate hydrolases"/>
    <property type="match status" value="4"/>
</dbReference>
<dbReference type="PANTHER" id="PTHR47964">
    <property type="entry name" value="ATP-DEPENDENT DNA HELICASE HOMOLOG RECG, CHLOROPLASTIC"/>
    <property type="match status" value="1"/>
</dbReference>
<evidence type="ECO:0000259" key="16">
    <source>
        <dbReference type="PROSITE" id="PS51194"/>
    </source>
</evidence>
<dbReference type="HAMAP" id="MF_00969">
    <property type="entry name" value="TRCF"/>
    <property type="match status" value="1"/>
</dbReference>
<feature type="domain" description="Helicase ATP-binding" evidence="15">
    <location>
        <begin position="629"/>
        <end position="790"/>
    </location>
</feature>
<comment type="similarity">
    <text evidence="10 13">In the N-terminal section; belongs to the UvrB family.</text>
</comment>
<organism evidence="17 18">
    <name type="scientific">Eiseniibacteriota bacterium</name>
    <dbReference type="NCBI Taxonomy" id="2212470"/>
    <lineage>
        <taxon>Bacteria</taxon>
        <taxon>Candidatus Eiseniibacteriota</taxon>
    </lineage>
</organism>
<evidence type="ECO:0000256" key="9">
    <source>
        <dbReference type="ARBA" id="ARBA00023204"/>
    </source>
</evidence>
<dbReference type="GO" id="GO:0003684">
    <property type="term" value="F:damaged DNA binding"/>
    <property type="evidence" value="ECO:0007669"/>
    <property type="project" value="InterPro"/>
</dbReference>
<evidence type="ECO:0000256" key="8">
    <source>
        <dbReference type="ARBA" id="ARBA00023125"/>
    </source>
</evidence>
<dbReference type="Gene3D" id="2.40.10.170">
    <property type="match status" value="1"/>
</dbReference>
<dbReference type="SMART" id="SM00982">
    <property type="entry name" value="TRCF"/>
    <property type="match status" value="1"/>
</dbReference>
<keyword evidence="2 13" id="KW-0963">Cytoplasm</keyword>
<dbReference type="GO" id="GO:0016787">
    <property type="term" value="F:hydrolase activity"/>
    <property type="evidence" value="ECO:0007669"/>
    <property type="project" value="UniProtKB-KW"/>
</dbReference>
<dbReference type="InterPro" id="IPR011545">
    <property type="entry name" value="DEAD/DEAH_box_helicase_dom"/>
</dbReference>
<gene>
    <name evidence="13 17" type="primary">mfd</name>
    <name evidence="17" type="ORF">E6K71_08015</name>
</gene>
<feature type="region of interest" description="Disordered" evidence="14">
    <location>
        <begin position="328"/>
        <end position="357"/>
    </location>
</feature>
<dbReference type="InterPro" id="IPR036101">
    <property type="entry name" value="CarD-like/TRCF_RID_sf"/>
</dbReference>
<dbReference type="Gene3D" id="3.30.2060.10">
    <property type="entry name" value="Penicillin-binding protein 1b domain"/>
    <property type="match status" value="1"/>
</dbReference>
<sequence length="1163" mass="129017">MIRTADSLAEQLLRGAERHPGFEALKARVEDAGAAPGGGSRSGPAAGGAPVPIRGVAGSAGALFLAALARSVKRPFAVIAPDLDRAEAWRDDLEFLLGPDRVVYLPPHDVVPWSSQVATGPVRDDRVTAMLRLGDPDPPIVVIPAVSLYRLAPAPGTIRSRAVSLQRGTEIAPEILAHRLVMAGYRSVGEVGEVGEVSRRGGLLDVFGPGMHYPVRIEFDGDQVASLRTFDVSTQRSVAAIDRTRIAPAREILFPEDLDARLRALDRGGLSGDLEGARVRELVREGVYFEGVDWLAPHLGIGLGSVLQYLPAGTAIWVDEPEAVGRELESAERESERIEPDARERSPHLPGREELFDPPDRALARLGSFQRLESRVTFQGGEREPAISIDARPQPSFGRKLDLLRGELRRLEELGYERVIVCDNRGQAERLEEILGEGVVSVDVGAITSGFVLPPARIAVFTDHEIFARYRRRRGRRSAPSRATIRDLMSLEPGQYVVHLDHGIGVYRGLKRITLDGQDTECIQIDYAQSDRLFVPIDQLGMVQRYSAEEGRTPLISRLGGTAWQRTKAKARRAIKEMAEELLRSYALRKARGGRAFSPDTPWQRELESSFPYEETPDQLRTVEEVKRDMESPRAMDRLVCGDVGYGKTEVAIRAAFKAVQEGTQVAVLVPTTVLAQQHLTTFTERFADFPVRIDMLSRFRSAREQKEMVEKIRRGELDIVIGTHRLLSKDVQFKNLGLAVIDEEQRFGVAQKERIRTLVENVDVLTLTATPIPRTLHMSLLGARDMSVMQTPPRGRYPIKTEIVEMNKDVIRDALLREADRGGQSFFVHNRVESIDRIAHLLQSIVPQLRYGVAHGQMRDVDLERVMLDFLERRTDVLVTTLIIESGLDIPTVNTMLMNRADALGLAQIYQLRGRIGRSHHQAFCYLLVPAGTVLNEDAEKRLRVIAEHEELGAGLTIAMRDLEIRGAGNLLGPEQHGFMVSVGFDLYCRMVDEVVQELQGKPADRRPEPAISSDLAAFIPEEYIQDPDEKLDAYRRLAAVTESSELEEIAAEFRDRFGPLPKEAEHLFEMKRLRLMGRDAGATRLRVGKDRLEIDLAESLKRDQILRLVASTEARIEFVGGGTGSFRVRGPSEPISLATNLLRVLGGSDSVTDLPLPAAGS</sequence>
<dbReference type="Gene3D" id="3.40.50.300">
    <property type="entry name" value="P-loop containing nucleotide triphosphate hydrolases"/>
    <property type="match status" value="2"/>
</dbReference>
<name>A0A538S9M3_UNCEI</name>
<dbReference type="EMBL" id="VBOR01000088">
    <property type="protein sequence ID" value="TMQ48078.1"/>
    <property type="molecule type" value="Genomic_DNA"/>
</dbReference>
<dbReference type="CDD" id="cd17991">
    <property type="entry name" value="DEXHc_TRCF"/>
    <property type="match status" value="1"/>
</dbReference>
<dbReference type="Pfam" id="PF17757">
    <property type="entry name" value="UvrB_inter"/>
    <property type="match status" value="1"/>
</dbReference>
<dbReference type="InterPro" id="IPR001650">
    <property type="entry name" value="Helicase_C-like"/>
</dbReference>
<keyword evidence="8 13" id="KW-0238">DNA-binding</keyword>
<evidence type="ECO:0000256" key="6">
    <source>
        <dbReference type="ARBA" id="ARBA00022806"/>
    </source>
</evidence>
<dbReference type="InterPro" id="IPR003711">
    <property type="entry name" value="CarD-like/TRCF_RID"/>
</dbReference>
<comment type="similarity">
    <text evidence="11 13">In the C-terminal section; belongs to the helicase family. RecG subfamily.</text>
</comment>
<proteinExistence type="inferred from homology"/>
<accession>A0A538S9M3</accession>
<dbReference type="GO" id="GO:0005524">
    <property type="term" value="F:ATP binding"/>
    <property type="evidence" value="ECO:0007669"/>
    <property type="project" value="UniProtKB-UniRule"/>
</dbReference>
<evidence type="ECO:0000256" key="7">
    <source>
        <dbReference type="ARBA" id="ARBA00022840"/>
    </source>
</evidence>
<dbReference type="PANTHER" id="PTHR47964:SF1">
    <property type="entry name" value="ATP-DEPENDENT DNA HELICASE HOMOLOG RECG, CHLOROPLASTIC"/>
    <property type="match status" value="1"/>
</dbReference>
<dbReference type="Pfam" id="PF00271">
    <property type="entry name" value="Helicase_C"/>
    <property type="match status" value="1"/>
</dbReference>
<evidence type="ECO:0000256" key="5">
    <source>
        <dbReference type="ARBA" id="ARBA00022801"/>
    </source>
</evidence>
<keyword evidence="6" id="KW-0347">Helicase</keyword>
<dbReference type="InterPro" id="IPR037235">
    <property type="entry name" value="TRCF-like_C_D7"/>
</dbReference>
<keyword evidence="9 13" id="KW-0234">DNA repair</keyword>
<dbReference type="GO" id="GO:0006355">
    <property type="term" value="P:regulation of DNA-templated transcription"/>
    <property type="evidence" value="ECO:0007669"/>
    <property type="project" value="UniProtKB-UniRule"/>
</dbReference>
<evidence type="ECO:0000313" key="18">
    <source>
        <dbReference type="Proteomes" id="UP000316292"/>
    </source>
</evidence>
<dbReference type="InterPro" id="IPR047112">
    <property type="entry name" value="RecG/Mfd"/>
</dbReference>
<dbReference type="Proteomes" id="UP000316292">
    <property type="component" value="Unassembled WGS sequence"/>
</dbReference>
<dbReference type="AlphaFoldDB" id="A0A538S9M3"/>
<evidence type="ECO:0000256" key="4">
    <source>
        <dbReference type="ARBA" id="ARBA00022763"/>
    </source>
</evidence>
<dbReference type="EC" id="3.6.4.-" evidence="13"/>
<keyword evidence="7 13" id="KW-0067">ATP-binding</keyword>
<dbReference type="InterPro" id="IPR004576">
    <property type="entry name" value="Mfd"/>
</dbReference>
<evidence type="ECO:0000256" key="11">
    <source>
        <dbReference type="ARBA" id="ARBA00061399"/>
    </source>
</evidence>
<comment type="function">
    <text evidence="13">Couples transcription and DNA repair by recognizing RNA polymerase (RNAP) stalled at DNA lesions. Mediates ATP-dependent release of RNAP and its truncated transcript from the DNA, and recruitment of nucleotide excision repair machinery to the damaged site.</text>
</comment>
<dbReference type="PROSITE" id="PS51194">
    <property type="entry name" value="HELICASE_CTER"/>
    <property type="match status" value="1"/>
</dbReference>
<dbReference type="Gene3D" id="3.90.1150.50">
    <property type="entry name" value="Transcription-repair-coupling factor, D7 domain"/>
    <property type="match status" value="1"/>
</dbReference>
<dbReference type="SUPFAM" id="SSF141259">
    <property type="entry name" value="CarD-like"/>
    <property type="match status" value="1"/>
</dbReference>
<evidence type="ECO:0000256" key="1">
    <source>
        <dbReference type="ARBA" id="ARBA00004496"/>
    </source>
</evidence>
<dbReference type="PROSITE" id="PS51192">
    <property type="entry name" value="HELICASE_ATP_BIND_1"/>
    <property type="match status" value="1"/>
</dbReference>
<comment type="subcellular location">
    <subcellularLocation>
        <location evidence="1 13">Cytoplasm</location>
    </subcellularLocation>
</comment>
<evidence type="ECO:0000313" key="17">
    <source>
        <dbReference type="EMBL" id="TMQ48078.1"/>
    </source>
</evidence>
<dbReference type="GO" id="GO:0005737">
    <property type="term" value="C:cytoplasm"/>
    <property type="evidence" value="ECO:0007669"/>
    <property type="project" value="UniProtKB-SubCell"/>
</dbReference>
<dbReference type="Pfam" id="PF00270">
    <property type="entry name" value="DEAD"/>
    <property type="match status" value="1"/>
</dbReference>
<protein>
    <recommendedName>
        <fullName evidence="12 13">Transcription-repair-coupling factor</fullName>
        <shortName evidence="13">TRCF</shortName>
        <ecNumber evidence="13">3.6.4.-</ecNumber>
    </recommendedName>
</protein>
<dbReference type="SUPFAM" id="SSF143517">
    <property type="entry name" value="TRCF domain-like"/>
    <property type="match status" value="1"/>
</dbReference>
<evidence type="ECO:0000256" key="2">
    <source>
        <dbReference type="ARBA" id="ARBA00022490"/>
    </source>
</evidence>
<dbReference type="InterPro" id="IPR014001">
    <property type="entry name" value="Helicase_ATP-bd"/>
</dbReference>
<dbReference type="NCBIfam" id="TIGR00580">
    <property type="entry name" value="mfd"/>
    <property type="match status" value="1"/>
</dbReference>
<dbReference type="Pfam" id="PF03461">
    <property type="entry name" value="TRCF"/>
    <property type="match status" value="1"/>
</dbReference>
<evidence type="ECO:0000259" key="15">
    <source>
        <dbReference type="PROSITE" id="PS51192"/>
    </source>
</evidence>
<dbReference type="Pfam" id="PF02559">
    <property type="entry name" value="CarD_TRCF_RID"/>
    <property type="match status" value="1"/>
</dbReference>
<dbReference type="InterPro" id="IPR041471">
    <property type="entry name" value="UvrB_inter"/>
</dbReference>
<evidence type="ECO:0000256" key="14">
    <source>
        <dbReference type="SAM" id="MobiDB-lite"/>
    </source>
</evidence>
<keyword evidence="3 13" id="KW-0547">Nucleotide-binding</keyword>
<comment type="caution">
    <text evidence="17">The sequence shown here is derived from an EMBL/GenBank/DDBJ whole genome shotgun (WGS) entry which is preliminary data.</text>
</comment>
<dbReference type="InterPro" id="IPR027417">
    <property type="entry name" value="P-loop_NTPase"/>
</dbReference>
<evidence type="ECO:0000256" key="12">
    <source>
        <dbReference type="ARBA" id="ARBA00070128"/>
    </source>
</evidence>
<dbReference type="SMART" id="SM00490">
    <property type="entry name" value="HELICc"/>
    <property type="match status" value="1"/>
</dbReference>
<dbReference type="SMART" id="SM01058">
    <property type="entry name" value="CarD_TRCF"/>
    <property type="match status" value="1"/>
</dbReference>
<dbReference type="InterPro" id="IPR005118">
    <property type="entry name" value="TRCF_C"/>
</dbReference>
<feature type="domain" description="Helicase C-terminal" evidence="16">
    <location>
        <begin position="799"/>
        <end position="965"/>
    </location>
</feature>
<dbReference type="SMART" id="SM00487">
    <property type="entry name" value="DEXDc"/>
    <property type="match status" value="1"/>
</dbReference>
<keyword evidence="5 13" id="KW-0378">Hydrolase</keyword>